<evidence type="ECO:0000313" key="11">
    <source>
        <dbReference type="EMBL" id="CAG9561193.1"/>
    </source>
</evidence>
<dbReference type="PRINTS" id="PR00385">
    <property type="entry name" value="P450"/>
</dbReference>
<keyword evidence="10" id="KW-0732">Signal</keyword>
<dbReference type="GO" id="GO:0020037">
    <property type="term" value="F:heme binding"/>
    <property type="evidence" value="ECO:0007669"/>
    <property type="project" value="InterPro"/>
</dbReference>
<keyword evidence="6 8" id="KW-0408">Iron</keyword>
<dbReference type="GO" id="GO:0006082">
    <property type="term" value="P:organic acid metabolic process"/>
    <property type="evidence" value="ECO:0007669"/>
    <property type="project" value="TreeGrafter"/>
</dbReference>
<evidence type="ECO:0000256" key="3">
    <source>
        <dbReference type="ARBA" id="ARBA00022617"/>
    </source>
</evidence>
<feature type="binding site" description="axial binding residue" evidence="8">
    <location>
        <position position="431"/>
    </location>
    <ligand>
        <name>heme</name>
        <dbReference type="ChEBI" id="CHEBI:30413"/>
    </ligand>
    <ligandPart>
        <name>Fe</name>
        <dbReference type="ChEBI" id="CHEBI:18248"/>
    </ligandPart>
</feature>
<dbReference type="InterPro" id="IPR002401">
    <property type="entry name" value="Cyt_P450_E_grp-I"/>
</dbReference>
<dbReference type="PANTHER" id="PTHR24300:SF376">
    <property type="entry name" value="CYTOCHROME P450 15A1"/>
    <property type="match status" value="1"/>
</dbReference>
<feature type="signal peptide" evidence="10">
    <location>
        <begin position="1"/>
        <end position="19"/>
    </location>
</feature>
<evidence type="ECO:0000256" key="8">
    <source>
        <dbReference type="PIRSR" id="PIRSR602401-1"/>
    </source>
</evidence>
<keyword evidence="5 9" id="KW-0560">Oxidoreductase</keyword>
<keyword evidence="12" id="KW-1185">Reference proteome</keyword>
<dbReference type="GO" id="GO:0008395">
    <property type="term" value="F:steroid hydroxylase activity"/>
    <property type="evidence" value="ECO:0007669"/>
    <property type="project" value="TreeGrafter"/>
</dbReference>
<evidence type="ECO:0000256" key="6">
    <source>
        <dbReference type="ARBA" id="ARBA00023004"/>
    </source>
</evidence>
<evidence type="ECO:0000313" key="12">
    <source>
        <dbReference type="Proteomes" id="UP000789524"/>
    </source>
</evidence>
<keyword evidence="3 8" id="KW-0349">Heme</keyword>
<evidence type="ECO:0000256" key="10">
    <source>
        <dbReference type="SAM" id="SignalP"/>
    </source>
</evidence>
<dbReference type="PRINTS" id="PR00463">
    <property type="entry name" value="EP450I"/>
</dbReference>
<sequence>MWPLIIFILFLIIIKDLIQKPLHYPPGPTLMPIVGNLLSVWLKVRKVKYYHKVWQHWSKVYGNILGLRLGFVNIVIISGKDLIKEVLSRDVFDGRPDGFFYLMRSFGKKIGLVFSDGRVWNKTRRTVLKYLKNFGYGSRAMETIISEECKALVDLRLQDAGKTVIINRMFDVSIVNILWKLVAGKRYNLKDKQLLALCNLITQSFKVADMSGGILNFLPFLRFIMPNLIGYTELKNIHNTLYDFLKNTIEEHKATIDVHKPRDVIDVFLIDSMEQQSLTSDEELQVICLDLLEAGVETVNNTAVFMLLHIVRNDSIQRKLQQEIDAEIGQTRPPTLSHRSSMVYTEAVILETLRISSVAAVGIPHMALEDARLGKYVIPKGTFILLAIHDLHNGPYWKDPEVFRPDRFLTKEGNLIQNEFFMPFGSGKRRCIGEGLARSELFLFLVHILQRFNLKIPDGDPMPCPEPIDGVTLSAKEFGIVFEPRF</sequence>
<evidence type="ECO:0000256" key="7">
    <source>
        <dbReference type="ARBA" id="ARBA00023033"/>
    </source>
</evidence>
<dbReference type="Proteomes" id="UP000789524">
    <property type="component" value="Unassembled WGS sequence"/>
</dbReference>
<dbReference type="GO" id="GO:0005506">
    <property type="term" value="F:iron ion binding"/>
    <property type="evidence" value="ECO:0007669"/>
    <property type="project" value="InterPro"/>
</dbReference>
<comment type="caution">
    <text evidence="11">The sequence shown here is derived from an EMBL/GenBank/DDBJ whole genome shotgun (WGS) entry which is preliminary data.</text>
</comment>
<proteinExistence type="inferred from homology"/>
<evidence type="ECO:0000256" key="5">
    <source>
        <dbReference type="ARBA" id="ARBA00023002"/>
    </source>
</evidence>
<comment type="similarity">
    <text evidence="2 9">Belongs to the cytochrome P450 family.</text>
</comment>
<dbReference type="AlphaFoldDB" id="A0A8J2QLL5"/>
<name>A0A8J2QLL5_9NEOP</name>
<dbReference type="CDD" id="cd20651">
    <property type="entry name" value="CYP15A1-like"/>
    <property type="match status" value="1"/>
</dbReference>
<dbReference type="FunFam" id="1.10.630.10:FF:000078">
    <property type="entry name" value="Probable cytochrome P450 515A1"/>
    <property type="match status" value="1"/>
</dbReference>
<dbReference type="Gene3D" id="1.10.630.10">
    <property type="entry name" value="Cytochrome P450"/>
    <property type="match status" value="1"/>
</dbReference>
<keyword evidence="4 8" id="KW-0479">Metal-binding</keyword>
<dbReference type="OrthoDB" id="1055148at2759"/>
<dbReference type="GO" id="GO:0016712">
    <property type="term" value="F:oxidoreductase activity, acting on paired donors, with incorporation or reduction of molecular oxygen, reduced flavin or flavoprotein as one donor, and incorporation of one atom of oxygen"/>
    <property type="evidence" value="ECO:0007669"/>
    <property type="project" value="TreeGrafter"/>
</dbReference>
<dbReference type="GO" id="GO:0006805">
    <property type="term" value="P:xenobiotic metabolic process"/>
    <property type="evidence" value="ECO:0007669"/>
    <property type="project" value="TreeGrafter"/>
</dbReference>
<keyword evidence="7 9" id="KW-0503">Monooxygenase</keyword>
<dbReference type="InterPro" id="IPR001128">
    <property type="entry name" value="Cyt_P450"/>
</dbReference>
<evidence type="ECO:0000256" key="2">
    <source>
        <dbReference type="ARBA" id="ARBA00010617"/>
    </source>
</evidence>
<organism evidence="11 12">
    <name type="scientific">Danaus chrysippus</name>
    <name type="common">African queen</name>
    <dbReference type="NCBI Taxonomy" id="151541"/>
    <lineage>
        <taxon>Eukaryota</taxon>
        <taxon>Metazoa</taxon>
        <taxon>Ecdysozoa</taxon>
        <taxon>Arthropoda</taxon>
        <taxon>Hexapoda</taxon>
        <taxon>Insecta</taxon>
        <taxon>Pterygota</taxon>
        <taxon>Neoptera</taxon>
        <taxon>Endopterygota</taxon>
        <taxon>Lepidoptera</taxon>
        <taxon>Glossata</taxon>
        <taxon>Ditrysia</taxon>
        <taxon>Papilionoidea</taxon>
        <taxon>Nymphalidae</taxon>
        <taxon>Danainae</taxon>
        <taxon>Danaini</taxon>
        <taxon>Danaina</taxon>
        <taxon>Danaus</taxon>
        <taxon>Anosia</taxon>
    </lineage>
</organism>
<dbReference type="PANTHER" id="PTHR24300">
    <property type="entry name" value="CYTOCHROME P450 508A4-RELATED"/>
    <property type="match status" value="1"/>
</dbReference>
<dbReference type="InterPro" id="IPR036396">
    <property type="entry name" value="Cyt_P450_sf"/>
</dbReference>
<reference evidence="11" key="1">
    <citation type="submission" date="2021-09" db="EMBL/GenBank/DDBJ databases">
        <authorList>
            <person name="Martin H S."/>
        </authorList>
    </citation>
    <scope>NUCLEOTIDE SEQUENCE</scope>
</reference>
<gene>
    <name evidence="11" type="ORF">DCHRY22_LOCUS2742</name>
</gene>
<dbReference type="GO" id="GO:0005737">
    <property type="term" value="C:cytoplasm"/>
    <property type="evidence" value="ECO:0007669"/>
    <property type="project" value="TreeGrafter"/>
</dbReference>
<evidence type="ECO:0000256" key="4">
    <source>
        <dbReference type="ARBA" id="ARBA00022723"/>
    </source>
</evidence>
<dbReference type="EMBL" id="CAKASE010000046">
    <property type="protein sequence ID" value="CAG9561193.1"/>
    <property type="molecule type" value="Genomic_DNA"/>
</dbReference>
<protein>
    <submittedName>
        <fullName evidence="11">(African queen) hypothetical protein</fullName>
    </submittedName>
</protein>
<dbReference type="InterPro" id="IPR017972">
    <property type="entry name" value="Cyt_P450_CS"/>
</dbReference>
<evidence type="ECO:0000256" key="9">
    <source>
        <dbReference type="RuleBase" id="RU000461"/>
    </source>
</evidence>
<dbReference type="Pfam" id="PF00067">
    <property type="entry name" value="p450"/>
    <property type="match status" value="1"/>
</dbReference>
<evidence type="ECO:0000256" key="1">
    <source>
        <dbReference type="ARBA" id="ARBA00001971"/>
    </source>
</evidence>
<dbReference type="InterPro" id="IPR050182">
    <property type="entry name" value="Cytochrome_P450_fam2"/>
</dbReference>
<dbReference type="PROSITE" id="PS00086">
    <property type="entry name" value="CYTOCHROME_P450"/>
    <property type="match status" value="1"/>
</dbReference>
<feature type="chain" id="PRO_5035210205" evidence="10">
    <location>
        <begin position="20"/>
        <end position="486"/>
    </location>
</feature>
<dbReference type="SUPFAM" id="SSF48264">
    <property type="entry name" value="Cytochrome P450"/>
    <property type="match status" value="1"/>
</dbReference>
<comment type="cofactor">
    <cofactor evidence="1 8">
        <name>heme</name>
        <dbReference type="ChEBI" id="CHEBI:30413"/>
    </cofactor>
</comment>
<accession>A0A8J2QLL5</accession>